<gene>
    <name evidence="2" type="ORF">SAMN04488529_11211</name>
</gene>
<proteinExistence type="predicted"/>
<evidence type="ECO:0000313" key="2">
    <source>
        <dbReference type="EMBL" id="SDP68128.1"/>
    </source>
</evidence>
<accession>A0A1H0UQ82</accession>
<reference evidence="2 3" key="1">
    <citation type="submission" date="2016-10" db="EMBL/GenBank/DDBJ databases">
        <authorList>
            <person name="de Groot N.N."/>
        </authorList>
    </citation>
    <scope>NUCLEOTIDE SEQUENCE [LARGE SCALE GENOMIC DNA]</scope>
    <source>
        <strain evidence="2 3">DSM 12272</strain>
    </source>
</reference>
<dbReference type="AlphaFoldDB" id="A0A1H0UQ82"/>
<protein>
    <submittedName>
        <fullName evidence="2">Uncharacterized protein</fullName>
    </submittedName>
</protein>
<feature type="signal peptide" evidence="1">
    <location>
        <begin position="1"/>
        <end position="24"/>
    </location>
</feature>
<keyword evidence="1" id="KW-0732">Signal</keyword>
<sequence>MVKYKKIFIIAAALLLFVTEKGWATTSSPSNVKLIGNAEGLVNVPGKVPFFKE</sequence>
<keyword evidence="3" id="KW-1185">Reference proteome</keyword>
<evidence type="ECO:0000313" key="3">
    <source>
        <dbReference type="Proteomes" id="UP000198597"/>
    </source>
</evidence>
<dbReference type="STRING" id="94869.SAMN04488529_11211"/>
<evidence type="ECO:0000256" key="1">
    <source>
        <dbReference type="SAM" id="SignalP"/>
    </source>
</evidence>
<name>A0A1H0UQ82_9CLOT</name>
<dbReference type="RefSeq" id="WP_175490878.1">
    <property type="nucleotide sequence ID" value="NZ_FNJM01000012.1"/>
</dbReference>
<dbReference type="Proteomes" id="UP000198597">
    <property type="component" value="Unassembled WGS sequence"/>
</dbReference>
<organism evidence="2 3">
    <name type="scientific">Clostridium gasigenes</name>
    <dbReference type="NCBI Taxonomy" id="94869"/>
    <lineage>
        <taxon>Bacteria</taxon>
        <taxon>Bacillati</taxon>
        <taxon>Bacillota</taxon>
        <taxon>Clostridia</taxon>
        <taxon>Eubacteriales</taxon>
        <taxon>Clostridiaceae</taxon>
        <taxon>Clostridium</taxon>
    </lineage>
</organism>
<feature type="chain" id="PRO_5011621431" evidence="1">
    <location>
        <begin position="25"/>
        <end position="53"/>
    </location>
</feature>
<dbReference type="EMBL" id="FNJM01000012">
    <property type="protein sequence ID" value="SDP68128.1"/>
    <property type="molecule type" value="Genomic_DNA"/>
</dbReference>